<dbReference type="EMBL" id="BK059128">
    <property type="protein sequence ID" value="DAE32681.1"/>
    <property type="molecule type" value="Genomic_DNA"/>
</dbReference>
<sequence length="398" mass="47309">MEILQYAVSNGMIDTESLQKSIEMKKKEEYLKKHQYAINKGKDGYWRTYLPDEEKGRRLVKKKSEEDIKEEVIEFYYQKEQNPTVTEVFYECEDRRLSLKKICKATYDRDERYFLRHYGELGKRRIKSISEDEWGDFLEEEIADKELTPKSFSGLKGITRTFLKRAKKRKLIDFNIVELFDNLDVSDSDFKKVIKEDYEEVFDEYETDVMIKYLVSHLDTSNVAILLMFLTGVRIGEVVTLRHSDFSDNTFNVRRTETKYKDENGNNVVEVKEYPKTKAGIRTAIIPSDYVWICDKIKHMNPFEDYIFTKNDIRITAQAVRQRQKRLCRKLKIYPKPPHKVRKTYGTILMDNNVDKRLVMDQMGHTDIMTSEIHYHRNRKTIEKKSSILSSIPDLQAR</sequence>
<dbReference type="InterPro" id="IPR010998">
    <property type="entry name" value="Integrase_recombinase_N"/>
</dbReference>
<dbReference type="PANTHER" id="PTHR30349">
    <property type="entry name" value="PHAGE INTEGRASE-RELATED"/>
    <property type="match status" value="1"/>
</dbReference>
<organism evidence="5">
    <name type="scientific">virus sp. ctFlR8</name>
    <dbReference type="NCBI Taxonomy" id="2825811"/>
    <lineage>
        <taxon>Viruses</taxon>
    </lineage>
</organism>
<dbReference type="GO" id="GO:0015074">
    <property type="term" value="P:DNA integration"/>
    <property type="evidence" value="ECO:0007669"/>
    <property type="project" value="InterPro"/>
</dbReference>
<accession>A0A8S5RNI2</accession>
<dbReference type="InterPro" id="IPR002104">
    <property type="entry name" value="Integrase_catalytic"/>
</dbReference>
<reference evidence="5" key="1">
    <citation type="journal article" date="2021" name="Proc. Natl. Acad. Sci. U.S.A.">
        <title>A Catalog of Tens of Thousands of Viruses from Human Metagenomes Reveals Hidden Associations with Chronic Diseases.</title>
        <authorList>
            <person name="Tisza M.J."/>
            <person name="Buck C.B."/>
        </authorList>
    </citation>
    <scope>NUCLEOTIDE SEQUENCE</scope>
    <source>
        <strain evidence="5">CtFlR8</strain>
    </source>
</reference>
<evidence type="ECO:0000256" key="1">
    <source>
        <dbReference type="ARBA" id="ARBA00008857"/>
    </source>
</evidence>
<dbReference type="InterPro" id="IPR011010">
    <property type="entry name" value="DNA_brk_join_enz"/>
</dbReference>
<dbReference type="Pfam" id="PF00589">
    <property type="entry name" value="Phage_integrase"/>
    <property type="match status" value="1"/>
</dbReference>
<dbReference type="CDD" id="cd01189">
    <property type="entry name" value="INT_ICEBs1_C_like"/>
    <property type="match status" value="1"/>
</dbReference>
<evidence type="ECO:0000256" key="3">
    <source>
        <dbReference type="ARBA" id="ARBA00023172"/>
    </source>
</evidence>
<evidence type="ECO:0000313" key="5">
    <source>
        <dbReference type="EMBL" id="DAE32681.1"/>
    </source>
</evidence>
<dbReference type="Gene3D" id="1.10.443.10">
    <property type="entry name" value="Intergrase catalytic core"/>
    <property type="match status" value="1"/>
</dbReference>
<dbReference type="GO" id="GO:0003677">
    <property type="term" value="F:DNA binding"/>
    <property type="evidence" value="ECO:0007669"/>
    <property type="project" value="UniProtKB-KW"/>
</dbReference>
<dbReference type="Gene3D" id="1.10.150.130">
    <property type="match status" value="1"/>
</dbReference>
<comment type="similarity">
    <text evidence="1">Belongs to the 'phage' integrase family.</text>
</comment>
<keyword evidence="3" id="KW-0233">DNA recombination</keyword>
<dbReference type="GO" id="GO:0006310">
    <property type="term" value="P:DNA recombination"/>
    <property type="evidence" value="ECO:0007669"/>
    <property type="project" value="UniProtKB-KW"/>
</dbReference>
<evidence type="ECO:0000259" key="4">
    <source>
        <dbReference type="PROSITE" id="PS51898"/>
    </source>
</evidence>
<name>A0A8S5RNI2_9VIRU</name>
<dbReference type="InterPro" id="IPR013762">
    <property type="entry name" value="Integrase-like_cat_sf"/>
</dbReference>
<protein>
    <submittedName>
        <fullName evidence="5">Integrase</fullName>
    </submittedName>
</protein>
<keyword evidence="2" id="KW-0238">DNA-binding</keyword>
<dbReference type="PANTHER" id="PTHR30349:SF41">
    <property type="entry name" value="INTEGRASE_RECOMBINASE PROTEIN MJ0367-RELATED"/>
    <property type="match status" value="1"/>
</dbReference>
<feature type="domain" description="Tyr recombinase" evidence="4">
    <location>
        <begin position="197"/>
        <end position="390"/>
    </location>
</feature>
<dbReference type="PROSITE" id="PS51898">
    <property type="entry name" value="TYR_RECOMBINASE"/>
    <property type="match status" value="1"/>
</dbReference>
<evidence type="ECO:0000256" key="2">
    <source>
        <dbReference type="ARBA" id="ARBA00023125"/>
    </source>
</evidence>
<dbReference type="InterPro" id="IPR050090">
    <property type="entry name" value="Tyrosine_recombinase_XerCD"/>
</dbReference>
<dbReference type="SUPFAM" id="SSF56349">
    <property type="entry name" value="DNA breaking-rejoining enzymes"/>
    <property type="match status" value="1"/>
</dbReference>
<proteinExistence type="inferred from homology"/>